<dbReference type="EMBL" id="UYYG01000099">
    <property type="protein sequence ID" value="VDN53066.1"/>
    <property type="molecule type" value="Genomic_DNA"/>
</dbReference>
<dbReference type="GO" id="GO:0004146">
    <property type="term" value="F:dihydrofolate reductase activity"/>
    <property type="evidence" value="ECO:0007669"/>
    <property type="project" value="UniProtKB-EC"/>
</dbReference>
<keyword evidence="11" id="KW-1185">Reference proteome</keyword>
<dbReference type="Gene3D" id="3.40.430.10">
    <property type="entry name" value="Dihydrofolate Reductase, subunit A"/>
    <property type="match status" value="1"/>
</dbReference>
<evidence type="ECO:0000256" key="5">
    <source>
        <dbReference type="ARBA" id="ARBA00023002"/>
    </source>
</evidence>
<evidence type="ECO:0000256" key="4">
    <source>
        <dbReference type="ARBA" id="ARBA00022857"/>
    </source>
</evidence>
<dbReference type="Proteomes" id="UP000038040">
    <property type="component" value="Unplaced"/>
</dbReference>
<keyword evidence="3" id="KW-0554">One-carbon metabolism</keyword>
<evidence type="ECO:0000313" key="9">
    <source>
        <dbReference type="EMBL" id="VDN53066.1"/>
    </source>
</evidence>
<dbReference type="UniPathway" id="UPA00077">
    <property type="reaction ID" value="UER00158"/>
</dbReference>
<dbReference type="InterPro" id="IPR024072">
    <property type="entry name" value="DHFR-like_dom_sf"/>
</dbReference>
<comment type="similarity">
    <text evidence="7">Belongs to the dihydrofolate reductase family.</text>
</comment>
<dbReference type="Pfam" id="PF00186">
    <property type="entry name" value="DHFR_1"/>
    <property type="match status" value="1"/>
</dbReference>
<evidence type="ECO:0000256" key="7">
    <source>
        <dbReference type="RuleBase" id="RU004474"/>
    </source>
</evidence>
<dbReference type="GO" id="GO:0046654">
    <property type="term" value="P:tetrahydrofolate biosynthetic process"/>
    <property type="evidence" value="ECO:0007669"/>
    <property type="project" value="UniProtKB-UniPathway"/>
</dbReference>
<dbReference type="PRINTS" id="PR00070">
    <property type="entry name" value="DHFR"/>
</dbReference>
<dbReference type="GO" id="GO:0046452">
    <property type="term" value="P:dihydrofolate metabolic process"/>
    <property type="evidence" value="ECO:0007669"/>
    <property type="project" value="TreeGrafter"/>
</dbReference>
<dbReference type="GO" id="GO:0006730">
    <property type="term" value="P:one-carbon metabolic process"/>
    <property type="evidence" value="ECO:0007669"/>
    <property type="project" value="UniProtKB-KW"/>
</dbReference>
<evidence type="ECO:0000313" key="10">
    <source>
        <dbReference type="Proteomes" id="UP000038040"/>
    </source>
</evidence>
<reference evidence="12" key="1">
    <citation type="submission" date="2017-02" db="UniProtKB">
        <authorList>
            <consortium name="WormBaseParasite"/>
        </authorList>
    </citation>
    <scope>IDENTIFICATION</scope>
</reference>
<keyword evidence="4" id="KW-0521">NADP</keyword>
<feature type="domain" description="DHFR" evidence="8">
    <location>
        <begin position="4"/>
        <end position="178"/>
    </location>
</feature>
<dbReference type="InterPro" id="IPR001796">
    <property type="entry name" value="DHFR_dom"/>
</dbReference>
<proteinExistence type="inferred from homology"/>
<evidence type="ECO:0000256" key="6">
    <source>
        <dbReference type="ARBA" id="ARBA00048873"/>
    </source>
</evidence>
<evidence type="ECO:0000313" key="11">
    <source>
        <dbReference type="Proteomes" id="UP000274756"/>
    </source>
</evidence>
<dbReference type="Proteomes" id="UP000274756">
    <property type="component" value="Unassembled WGS sequence"/>
</dbReference>
<dbReference type="GO" id="GO:0005739">
    <property type="term" value="C:mitochondrion"/>
    <property type="evidence" value="ECO:0007669"/>
    <property type="project" value="TreeGrafter"/>
</dbReference>
<dbReference type="AlphaFoldDB" id="A0A0N4UN52"/>
<dbReference type="GO" id="GO:0046655">
    <property type="term" value="P:folic acid metabolic process"/>
    <property type="evidence" value="ECO:0007669"/>
    <property type="project" value="TreeGrafter"/>
</dbReference>
<dbReference type="PROSITE" id="PS00075">
    <property type="entry name" value="DHFR_1"/>
    <property type="match status" value="1"/>
</dbReference>
<evidence type="ECO:0000256" key="3">
    <source>
        <dbReference type="ARBA" id="ARBA00022563"/>
    </source>
</evidence>
<dbReference type="OrthoDB" id="4664297at2759"/>
<accession>A0A0N4UN52</accession>
<dbReference type="SUPFAM" id="SSF53597">
    <property type="entry name" value="Dihydrofolate reductase-like"/>
    <property type="match status" value="1"/>
</dbReference>
<evidence type="ECO:0000256" key="2">
    <source>
        <dbReference type="ARBA" id="ARBA00012856"/>
    </source>
</evidence>
<dbReference type="InterPro" id="IPR017925">
    <property type="entry name" value="DHFR_CS"/>
</dbReference>
<evidence type="ECO:0000256" key="1">
    <source>
        <dbReference type="ARBA" id="ARBA00004903"/>
    </source>
</evidence>
<dbReference type="PROSITE" id="PS51330">
    <property type="entry name" value="DHFR_2"/>
    <property type="match status" value="1"/>
</dbReference>
<keyword evidence="5" id="KW-0560">Oxidoreductase</keyword>
<dbReference type="EC" id="1.5.1.3" evidence="2"/>
<name>A0A0N4UN52_DRAME</name>
<gene>
    <name evidence="9" type="ORF">DME_LOCUS3039</name>
</gene>
<organism evidence="10 12">
    <name type="scientific">Dracunculus medinensis</name>
    <name type="common">Guinea worm</name>
    <dbReference type="NCBI Taxonomy" id="318479"/>
    <lineage>
        <taxon>Eukaryota</taxon>
        <taxon>Metazoa</taxon>
        <taxon>Ecdysozoa</taxon>
        <taxon>Nematoda</taxon>
        <taxon>Chromadorea</taxon>
        <taxon>Rhabditida</taxon>
        <taxon>Spirurina</taxon>
        <taxon>Dracunculoidea</taxon>
        <taxon>Dracunculidae</taxon>
        <taxon>Dracunculus</taxon>
    </lineage>
</organism>
<dbReference type="STRING" id="318479.A0A0N4UN52"/>
<dbReference type="WBParaSite" id="DME_0000931701-mRNA-1">
    <property type="protein sequence ID" value="DME_0000931701-mRNA-1"/>
    <property type="gene ID" value="DME_0000931701"/>
</dbReference>
<comment type="catalytic activity">
    <reaction evidence="6">
        <text>(6S)-5,6,7,8-tetrahydrofolate + NADP(+) = 7,8-dihydrofolate + NADPH + H(+)</text>
        <dbReference type="Rhea" id="RHEA:15009"/>
        <dbReference type="ChEBI" id="CHEBI:15378"/>
        <dbReference type="ChEBI" id="CHEBI:57451"/>
        <dbReference type="ChEBI" id="CHEBI:57453"/>
        <dbReference type="ChEBI" id="CHEBI:57783"/>
        <dbReference type="ChEBI" id="CHEBI:58349"/>
        <dbReference type="EC" id="1.5.1.3"/>
    </reaction>
</comment>
<dbReference type="InterPro" id="IPR012259">
    <property type="entry name" value="DHFR"/>
</dbReference>
<sequence length="179" mass="20655">MGIPMNIIVAIDSYNGIGKNGSLPWNLSKDLIRFGKLTTKTTDKNKRNVVLMGRKVWQSIPEKFRPLKNRLNVVLSMTMEPFENIIVARSFESAIDTIQKMDDIETIWNIGGIEVYRKGLESNLLDKLFITFVDGNFNADTFFPTIDFRSFSRENYPEDPSNDQEENGIKFRFAVYKKN</sequence>
<dbReference type="PANTHER" id="PTHR48069">
    <property type="entry name" value="DIHYDROFOLATE REDUCTASE"/>
    <property type="match status" value="1"/>
</dbReference>
<evidence type="ECO:0000313" key="12">
    <source>
        <dbReference type="WBParaSite" id="DME_0000931701-mRNA-1"/>
    </source>
</evidence>
<evidence type="ECO:0000259" key="8">
    <source>
        <dbReference type="PROSITE" id="PS51330"/>
    </source>
</evidence>
<dbReference type="GO" id="GO:0050661">
    <property type="term" value="F:NADP binding"/>
    <property type="evidence" value="ECO:0007669"/>
    <property type="project" value="InterPro"/>
</dbReference>
<reference evidence="9 11" key="2">
    <citation type="submission" date="2018-11" db="EMBL/GenBank/DDBJ databases">
        <authorList>
            <consortium name="Pathogen Informatics"/>
        </authorList>
    </citation>
    <scope>NUCLEOTIDE SEQUENCE [LARGE SCALE GENOMIC DNA]</scope>
</reference>
<dbReference type="PANTHER" id="PTHR48069:SF3">
    <property type="entry name" value="DIHYDROFOLATE REDUCTASE"/>
    <property type="match status" value="1"/>
</dbReference>
<protein>
    <recommendedName>
        <fullName evidence="2">dihydrofolate reductase</fullName>
        <ecNumber evidence="2">1.5.1.3</ecNumber>
    </recommendedName>
</protein>
<comment type="pathway">
    <text evidence="1">Cofactor biosynthesis; tetrahydrofolate biosynthesis; 5,6,7,8-tetrahydrofolate from 7,8-dihydrofolate: step 1/1.</text>
</comment>
<dbReference type="CDD" id="cd00209">
    <property type="entry name" value="DHFR"/>
    <property type="match status" value="1"/>
</dbReference>